<name>A0ABW1ZK05_9DEIO</name>
<sequence length="136" mass="14567">MRAMGNPQPVNRRLLGHALTHRAGWLTLGALVLGGLGWTAYREWLPPQEGARFEATNQQDISALFARPDAPRGIYQAVTLTYPRGTQAAVYATVSGSKGAGNPLGRMSRSTTSPRRRSRTSQVACPGATATRNGCC</sequence>
<evidence type="ECO:0000313" key="2">
    <source>
        <dbReference type="EMBL" id="MFC6660794.1"/>
    </source>
</evidence>
<feature type="region of interest" description="Disordered" evidence="1">
    <location>
        <begin position="98"/>
        <end position="136"/>
    </location>
</feature>
<dbReference type="Proteomes" id="UP001596317">
    <property type="component" value="Unassembled WGS sequence"/>
</dbReference>
<accession>A0ABW1ZK05</accession>
<dbReference type="EMBL" id="JBHSWB010000001">
    <property type="protein sequence ID" value="MFC6660794.1"/>
    <property type="molecule type" value="Genomic_DNA"/>
</dbReference>
<gene>
    <name evidence="2" type="ORF">ACFP90_10885</name>
</gene>
<protein>
    <submittedName>
        <fullName evidence="2">Uncharacterized protein</fullName>
    </submittedName>
</protein>
<proteinExistence type="predicted"/>
<organism evidence="2 3">
    <name type="scientific">Deinococcus multiflagellatus</name>
    <dbReference type="NCBI Taxonomy" id="1656887"/>
    <lineage>
        <taxon>Bacteria</taxon>
        <taxon>Thermotogati</taxon>
        <taxon>Deinococcota</taxon>
        <taxon>Deinococci</taxon>
        <taxon>Deinococcales</taxon>
        <taxon>Deinococcaceae</taxon>
        <taxon>Deinococcus</taxon>
    </lineage>
</organism>
<evidence type="ECO:0000256" key="1">
    <source>
        <dbReference type="SAM" id="MobiDB-lite"/>
    </source>
</evidence>
<evidence type="ECO:0000313" key="3">
    <source>
        <dbReference type="Proteomes" id="UP001596317"/>
    </source>
</evidence>
<keyword evidence="3" id="KW-1185">Reference proteome</keyword>
<dbReference type="RefSeq" id="WP_380055994.1">
    <property type="nucleotide sequence ID" value="NZ_JBHSWB010000001.1"/>
</dbReference>
<comment type="caution">
    <text evidence="2">The sequence shown here is derived from an EMBL/GenBank/DDBJ whole genome shotgun (WGS) entry which is preliminary data.</text>
</comment>
<reference evidence="3" key="1">
    <citation type="journal article" date="2019" name="Int. J. Syst. Evol. Microbiol.">
        <title>The Global Catalogue of Microorganisms (GCM) 10K type strain sequencing project: providing services to taxonomists for standard genome sequencing and annotation.</title>
        <authorList>
            <consortium name="The Broad Institute Genomics Platform"/>
            <consortium name="The Broad Institute Genome Sequencing Center for Infectious Disease"/>
            <person name="Wu L."/>
            <person name="Ma J."/>
        </authorList>
    </citation>
    <scope>NUCLEOTIDE SEQUENCE [LARGE SCALE GENOMIC DNA]</scope>
    <source>
        <strain evidence="3">CCUG 63830</strain>
    </source>
</reference>